<evidence type="ECO:0000313" key="16">
    <source>
        <dbReference type="Proteomes" id="UP000253769"/>
    </source>
</evidence>
<evidence type="ECO:0000256" key="10">
    <source>
        <dbReference type="HAMAP-Rule" id="MF_01151"/>
    </source>
</evidence>
<dbReference type="PANTHER" id="PTHR21237:SF23">
    <property type="entry name" value="GRPE PROTEIN HOMOLOG, MITOCHONDRIAL"/>
    <property type="match status" value="1"/>
</dbReference>
<dbReference type="PROSITE" id="PS01071">
    <property type="entry name" value="GRPE"/>
    <property type="match status" value="1"/>
</dbReference>
<dbReference type="NCBIfam" id="NF010748">
    <property type="entry name" value="PRK14150.1"/>
    <property type="match status" value="1"/>
</dbReference>
<evidence type="ECO:0000256" key="3">
    <source>
        <dbReference type="ARBA" id="ARBA00011738"/>
    </source>
</evidence>
<dbReference type="SUPFAM" id="SSF58014">
    <property type="entry name" value="Coiled-coil domain of nucleotide exchange factor GrpE"/>
    <property type="match status" value="1"/>
</dbReference>
<dbReference type="NCBIfam" id="NF010737">
    <property type="entry name" value="PRK14139.1"/>
    <property type="match status" value="1"/>
</dbReference>
<dbReference type="GO" id="GO:0051087">
    <property type="term" value="F:protein-folding chaperone binding"/>
    <property type="evidence" value="ECO:0007669"/>
    <property type="project" value="InterPro"/>
</dbReference>
<evidence type="ECO:0000256" key="7">
    <source>
        <dbReference type="ARBA" id="ARBA00053401"/>
    </source>
</evidence>
<evidence type="ECO:0000256" key="5">
    <source>
        <dbReference type="ARBA" id="ARBA00023016"/>
    </source>
</evidence>
<dbReference type="Pfam" id="PF01025">
    <property type="entry name" value="GrpE"/>
    <property type="match status" value="1"/>
</dbReference>
<dbReference type="GO" id="GO:0005829">
    <property type="term" value="C:cytosol"/>
    <property type="evidence" value="ECO:0007669"/>
    <property type="project" value="TreeGrafter"/>
</dbReference>
<sequence>MANEDKAPVEETIEQPESTVEVELETAAEVEAQQQSEQDQGAEQLQQELEQAQQALAEAQEQVLRAQADVQNMRRRAEQDVAKARKFALEKFAEELLPVVDNLERGIESSQNDQADVATLREGVEMTLSMFVNALKKFNMEPVDPQGEPFDPQLHQAMSMVENDNVEPNTVLHVMQKGYLLNGRLVRPAMVMVSKGGAKKPDAPKIDEQA</sequence>
<feature type="region of interest" description="Disordered" evidence="14">
    <location>
        <begin position="1"/>
        <end position="22"/>
    </location>
</feature>
<evidence type="ECO:0000256" key="2">
    <source>
        <dbReference type="ARBA" id="ARBA00009054"/>
    </source>
</evidence>
<evidence type="ECO:0000256" key="4">
    <source>
        <dbReference type="ARBA" id="ARBA00022490"/>
    </source>
</evidence>
<keyword evidence="5 10" id="KW-0346">Stress response</keyword>
<dbReference type="GO" id="GO:0006457">
    <property type="term" value="P:protein folding"/>
    <property type="evidence" value="ECO:0007669"/>
    <property type="project" value="InterPro"/>
</dbReference>
<dbReference type="InterPro" id="IPR013805">
    <property type="entry name" value="GrpE_CC"/>
</dbReference>
<dbReference type="EMBL" id="QQOH01000004">
    <property type="protein sequence ID" value="RDE18981.1"/>
    <property type="molecule type" value="Genomic_DNA"/>
</dbReference>
<dbReference type="HAMAP" id="MF_01151">
    <property type="entry name" value="GrpE"/>
    <property type="match status" value="1"/>
</dbReference>
<dbReference type="PRINTS" id="PR00773">
    <property type="entry name" value="GRPEPROTEIN"/>
</dbReference>
<dbReference type="GO" id="GO:0051082">
    <property type="term" value="F:unfolded protein binding"/>
    <property type="evidence" value="ECO:0007669"/>
    <property type="project" value="TreeGrafter"/>
</dbReference>
<dbReference type="GO" id="GO:0000774">
    <property type="term" value="F:adenyl-nucleotide exchange factor activity"/>
    <property type="evidence" value="ECO:0007669"/>
    <property type="project" value="InterPro"/>
</dbReference>
<comment type="caution">
    <text evidence="15">The sequence shown here is derived from an EMBL/GenBank/DDBJ whole genome shotgun (WGS) entry which is preliminary data.</text>
</comment>
<evidence type="ECO:0000256" key="14">
    <source>
        <dbReference type="SAM" id="MobiDB-lite"/>
    </source>
</evidence>
<dbReference type="PANTHER" id="PTHR21237">
    <property type="entry name" value="GRPE PROTEIN"/>
    <property type="match status" value="1"/>
</dbReference>
<dbReference type="Proteomes" id="UP000253769">
    <property type="component" value="Unassembled WGS sequence"/>
</dbReference>
<dbReference type="NCBIfam" id="NF010738">
    <property type="entry name" value="PRK14140.1"/>
    <property type="match status" value="1"/>
</dbReference>
<comment type="subcellular location">
    <subcellularLocation>
        <location evidence="1 10">Cytoplasm</location>
    </subcellularLocation>
</comment>
<dbReference type="NCBIfam" id="NF010749">
    <property type="entry name" value="PRK14151.1"/>
    <property type="match status" value="1"/>
</dbReference>
<dbReference type="CDD" id="cd00446">
    <property type="entry name" value="GrpE"/>
    <property type="match status" value="1"/>
</dbReference>
<dbReference type="Gene3D" id="2.30.22.10">
    <property type="entry name" value="Head domain of nucleotide exchange factor GrpE"/>
    <property type="match status" value="1"/>
</dbReference>
<keyword evidence="16" id="KW-1185">Reference proteome</keyword>
<feature type="coiled-coil region" evidence="13">
    <location>
        <begin position="35"/>
        <end position="76"/>
    </location>
</feature>
<dbReference type="FunFam" id="2.30.22.10:FF:000001">
    <property type="entry name" value="Protein GrpE"/>
    <property type="match status" value="1"/>
</dbReference>
<dbReference type="RefSeq" id="WP_114696600.1">
    <property type="nucleotide sequence ID" value="NZ_QQOH01000004.1"/>
</dbReference>
<evidence type="ECO:0000256" key="13">
    <source>
        <dbReference type="SAM" id="Coils"/>
    </source>
</evidence>
<evidence type="ECO:0000256" key="8">
    <source>
        <dbReference type="ARBA" id="ARBA00072274"/>
    </source>
</evidence>
<reference evidence="15 16" key="1">
    <citation type="submission" date="2018-07" db="EMBL/GenBank/DDBJ databases">
        <title>Motiliproteus coralliicola sp. nov., a bacterium isolated from Coral.</title>
        <authorList>
            <person name="Wang G."/>
        </authorList>
    </citation>
    <scope>NUCLEOTIDE SEQUENCE [LARGE SCALE GENOMIC DNA]</scope>
    <source>
        <strain evidence="15 16">C34</strain>
    </source>
</reference>
<dbReference type="OrthoDB" id="9789811at2"/>
<comment type="function">
    <text evidence="7 10 11">Participates actively in the response to hyperosmotic and heat shock by preventing the aggregation of stress-denatured proteins, in association with DnaK and GrpE. It is the nucleotide exchange factor for DnaK and may function as a thermosensor. Unfolded proteins bind initially to DnaJ; upon interaction with the DnaJ-bound protein, DnaK hydrolyzes its bound ATP, resulting in the formation of a stable complex. GrpE releases ADP from DnaK; ATP binding to DnaK triggers the release of the substrate protein, thus completing the reaction cycle. Several rounds of ATP-dependent interactions between DnaJ, DnaK and GrpE are required for fully efficient folding.</text>
</comment>
<evidence type="ECO:0000256" key="9">
    <source>
        <dbReference type="ARBA" id="ARBA00076414"/>
    </source>
</evidence>
<evidence type="ECO:0000256" key="6">
    <source>
        <dbReference type="ARBA" id="ARBA00023186"/>
    </source>
</evidence>
<organism evidence="15 16">
    <name type="scientific">Motiliproteus coralliicola</name>
    <dbReference type="NCBI Taxonomy" id="2283196"/>
    <lineage>
        <taxon>Bacteria</taxon>
        <taxon>Pseudomonadati</taxon>
        <taxon>Pseudomonadota</taxon>
        <taxon>Gammaproteobacteria</taxon>
        <taxon>Oceanospirillales</taxon>
        <taxon>Oceanospirillaceae</taxon>
        <taxon>Motiliproteus</taxon>
    </lineage>
</organism>
<evidence type="ECO:0000256" key="11">
    <source>
        <dbReference type="RuleBase" id="RU000639"/>
    </source>
</evidence>
<evidence type="ECO:0000256" key="1">
    <source>
        <dbReference type="ARBA" id="ARBA00004496"/>
    </source>
</evidence>
<keyword evidence="13" id="KW-0175">Coiled coil</keyword>
<dbReference type="InterPro" id="IPR000740">
    <property type="entry name" value="GrpE"/>
</dbReference>
<evidence type="ECO:0000256" key="12">
    <source>
        <dbReference type="RuleBase" id="RU004478"/>
    </source>
</evidence>
<proteinExistence type="inferred from homology"/>
<comment type="similarity">
    <text evidence="2 10 12">Belongs to the GrpE family.</text>
</comment>
<gene>
    <name evidence="10" type="primary">grpE</name>
    <name evidence="15" type="ORF">DV711_15355</name>
</gene>
<protein>
    <recommendedName>
        <fullName evidence="8 10">Protein GrpE</fullName>
    </recommendedName>
    <alternativeName>
        <fullName evidence="9 10">HSP-70 cofactor</fullName>
    </alternativeName>
</protein>
<dbReference type="SUPFAM" id="SSF51064">
    <property type="entry name" value="Head domain of nucleotide exchange factor GrpE"/>
    <property type="match status" value="1"/>
</dbReference>
<comment type="subunit">
    <text evidence="3 10">Homodimer.</text>
</comment>
<name>A0A369WCC3_9GAMM</name>
<accession>A0A369WCC3</accession>
<dbReference type="Gene3D" id="3.90.20.20">
    <property type="match status" value="1"/>
</dbReference>
<evidence type="ECO:0000313" key="15">
    <source>
        <dbReference type="EMBL" id="RDE18981.1"/>
    </source>
</evidence>
<dbReference type="GO" id="GO:0042803">
    <property type="term" value="F:protein homodimerization activity"/>
    <property type="evidence" value="ECO:0007669"/>
    <property type="project" value="InterPro"/>
</dbReference>
<dbReference type="InterPro" id="IPR009012">
    <property type="entry name" value="GrpE_head"/>
</dbReference>
<dbReference type="AlphaFoldDB" id="A0A369WCC3"/>
<keyword evidence="6 10" id="KW-0143">Chaperone</keyword>
<keyword evidence="4 10" id="KW-0963">Cytoplasm</keyword>